<dbReference type="PROSITE" id="PS00455">
    <property type="entry name" value="AMP_BINDING"/>
    <property type="match status" value="1"/>
</dbReference>
<sequence length="1268" mass="139595">MLRSRIRELDGQPYQVSLDRYEKQFQVVDFEGETDPAAAAEAWMAAEIGKPVDLAEDDLWQSALLRLHAGRWIWYHAAHHILLDGFSGGLLAHRVAELYGALENGRVAAPCDFGSPDDLKSYEQSYRRSVHFERDRNYWQEQLRGVPDPVTLTRRKMEPVGGLLRHSVEIERCRISAIEALGRQAGGSLPQTLIALVASYYAKATDVEDLVILTMVTARISADMRRIPGMVANAVPLRFRIGPETTFSDLIRQVTQQMSRALRYQRYRYEDMRRDLSLSHRDQQIAWLGVNIEPFNYQLDFNGLPASARNLSNGTMTDLTIFAYDRGDGGSVRFDFDANPALYDLAELVDHQQRFIGLFDSLLREPDVPLAQRSLLLPDERHKVLFDWNATGRPVELVSLPVLFARQVARSPEATAVVFGETALSYGELDRQSDLWAGHLRRLGIAPGDLVAVALPRSEAMVVILLAILKSGAAYLPLDPSDRSDRLAAILSEAKPAIVVTTTTLESEVDFGAVPRVYQDQLPDVHPDLPDVVLPLPPGPQDTAYVIFTSGSTGRPKGVEIAHRGLSNFLLAMQETVGLKASDRLLAVTTIAFDIAVLELFLPLTVGAVTIIATRDTVRDPQALRQMIQRERITVFQSTPSLWRALLRDGVSGLEGLRPLVGGEALAPELAQMMAKLGSPILNLYGPTETTVWSTVMPLAGNELAAPVIGRPIWNTEVYVIDRHGQPVPPGFVGELLIGGMGVAKGYLNRPDLTEERFIPDAFTGREGRLYRTGDLVRWRADGVLDYLGRNDFQIKIRGFRIEPGEIEAALVAMDGIQQAVVVLRDDQGMEKRLVAYVVPEGEAELPEGAELAKRLAGVLPSHMVPALYVSLPILPLNGNGKIDRKALPPPQNIAQQDAVQPRNETERAIAALWCEVLGLDSVGVHDDFFALGGDSLAAAGMISALRSRLNGEVPLGAVFDTPTIAALAERLEVVDEPHSLMQPMLPIKAHGDRAPLFCIHPLLGLGWGFFGLAQHVGEDVPIYALQADALSDAQAAPRSLEGMAARYLERIRSRQPHGPYHLLGWSLGGLVAHEIARLLREDGEHVAFLGMLDSYIFQSDASHMDESMLVEAGMAFLGGPPEAVDGIETLKALGDYAVDRFYQQNSGYLSYTGLDDPKLVDRARQTILDNFNLAARFVPGDVDVDLHFFRAGRVMAAGATRSVIQYAPEAWLPHIGGRIYLRTLDCGHDNMLDPQPAAEVGAVIQAELLREILVLRRDEWDKARVAG</sequence>
<dbReference type="InterPro" id="IPR020845">
    <property type="entry name" value="AMP-binding_CS"/>
</dbReference>
<gene>
    <name evidence="6" type="ORF">J2045_004599</name>
</gene>
<dbReference type="InterPro" id="IPR006162">
    <property type="entry name" value="Ppantetheine_attach_site"/>
</dbReference>
<dbReference type="PANTHER" id="PTHR45527">
    <property type="entry name" value="NONRIBOSOMAL PEPTIDE SYNTHETASE"/>
    <property type="match status" value="1"/>
</dbReference>
<organism evidence="6 7">
    <name type="scientific">Peteryoungia aggregata LMG 23059</name>
    <dbReference type="NCBI Taxonomy" id="1368425"/>
    <lineage>
        <taxon>Bacteria</taxon>
        <taxon>Pseudomonadati</taxon>
        <taxon>Pseudomonadota</taxon>
        <taxon>Alphaproteobacteria</taxon>
        <taxon>Hyphomicrobiales</taxon>
        <taxon>Rhizobiaceae</taxon>
        <taxon>Peteryoungia</taxon>
    </lineage>
</organism>
<evidence type="ECO:0000313" key="6">
    <source>
        <dbReference type="EMBL" id="MDQ0423547.1"/>
    </source>
</evidence>
<evidence type="ECO:0000256" key="1">
    <source>
        <dbReference type="ARBA" id="ARBA00001957"/>
    </source>
</evidence>
<dbReference type="PROSITE" id="PS00012">
    <property type="entry name" value="PHOSPHOPANTETHEINE"/>
    <property type="match status" value="1"/>
</dbReference>
<evidence type="ECO:0000256" key="4">
    <source>
        <dbReference type="ARBA" id="ARBA00022723"/>
    </source>
</evidence>
<dbReference type="Pfam" id="PF00975">
    <property type="entry name" value="Thioesterase"/>
    <property type="match status" value="1"/>
</dbReference>
<dbReference type="InterPro" id="IPR020806">
    <property type="entry name" value="PKS_PP-bd"/>
</dbReference>
<dbReference type="InterPro" id="IPR029058">
    <property type="entry name" value="AB_hydrolase_fold"/>
</dbReference>
<dbReference type="EC" id="2.7.7.-" evidence="6"/>
<accession>A0ABU0GG29</accession>
<dbReference type="Pfam" id="PF00501">
    <property type="entry name" value="AMP-binding"/>
    <property type="match status" value="1"/>
</dbReference>
<dbReference type="Gene3D" id="3.30.559.30">
    <property type="entry name" value="Nonribosomal peptide synthetase, condensation domain"/>
    <property type="match status" value="1"/>
</dbReference>
<dbReference type="EMBL" id="JAUSUW010000023">
    <property type="protein sequence ID" value="MDQ0423547.1"/>
    <property type="molecule type" value="Genomic_DNA"/>
</dbReference>
<evidence type="ECO:0000256" key="2">
    <source>
        <dbReference type="ARBA" id="ARBA00022450"/>
    </source>
</evidence>
<dbReference type="SMART" id="SM00823">
    <property type="entry name" value="PKS_PP"/>
    <property type="match status" value="1"/>
</dbReference>
<reference evidence="6 7" key="1">
    <citation type="submission" date="2023-07" db="EMBL/GenBank/DDBJ databases">
        <title>Genomic Encyclopedia of Type Strains, Phase IV (KMG-IV): sequencing the most valuable type-strain genomes for metagenomic binning, comparative biology and taxonomic classification.</title>
        <authorList>
            <person name="Goeker M."/>
        </authorList>
    </citation>
    <scope>NUCLEOTIDE SEQUENCE [LARGE SCALE GENOMIC DNA]</scope>
    <source>
        <strain evidence="6 7">DSM 1111</strain>
    </source>
</reference>
<dbReference type="Pfam" id="PF13193">
    <property type="entry name" value="AMP-binding_C"/>
    <property type="match status" value="1"/>
</dbReference>
<comment type="cofactor">
    <cofactor evidence="1">
        <name>pantetheine 4'-phosphate</name>
        <dbReference type="ChEBI" id="CHEBI:47942"/>
    </cofactor>
</comment>
<proteinExistence type="predicted"/>
<dbReference type="Gene3D" id="3.40.50.12780">
    <property type="entry name" value="N-terminal domain of ligase-like"/>
    <property type="match status" value="1"/>
</dbReference>
<dbReference type="InterPro" id="IPR009081">
    <property type="entry name" value="PP-bd_ACP"/>
</dbReference>
<evidence type="ECO:0000259" key="5">
    <source>
        <dbReference type="PROSITE" id="PS50075"/>
    </source>
</evidence>
<dbReference type="InterPro" id="IPR010071">
    <property type="entry name" value="AA_adenyl_dom"/>
</dbReference>
<evidence type="ECO:0000256" key="3">
    <source>
        <dbReference type="ARBA" id="ARBA00022553"/>
    </source>
</evidence>
<dbReference type="GO" id="GO:0016779">
    <property type="term" value="F:nucleotidyltransferase activity"/>
    <property type="evidence" value="ECO:0007669"/>
    <property type="project" value="UniProtKB-KW"/>
</dbReference>
<keyword evidence="6" id="KW-0808">Transferase</keyword>
<dbReference type="InterPro" id="IPR001031">
    <property type="entry name" value="Thioesterase"/>
</dbReference>
<dbReference type="Proteomes" id="UP001238496">
    <property type="component" value="Unassembled WGS sequence"/>
</dbReference>
<keyword evidence="4" id="KW-0479">Metal-binding</keyword>
<comment type="caution">
    <text evidence="6">The sequence shown here is derived from an EMBL/GenBank/DDBJ whole genome shotgun (WGS) entry which is preliminary data.</text>
</comment>
<dbReference type="InterPro" id="IPR001242">
    <property type="entry name" value="Condensation_dom"/>
</dbReference>
<dbReference type="PROSITE" id="PS50075">
    <property type="entry name" value="CARRIER"/>
    <property type="match status" value="1"/>
</dbReference>
<evidence type="ECO:0000313" key="7">
    <source>
        <dbReference type="Proteomes" id="UP001238496"/>
    </source>
</evidence>
<dbReference type="SUPFAM" id="SSF56801">
    <property type="entry name" value="Acetyl-CoA synthetase-like"/>
    <property type="match status" value="1"/>
</dbReference>
<dbReference type="Gene3D" id="3.30.300.30">
    <property type="match status" value="1"/>
</dbReference>
<dbReference type="InterPro" id="IPR036736">
    <property type="entry name" value="ACP-like_sf"/>
</dbReference>
<dbReference type="SUPFAM" id="SSF47336">
    <property type="entry name" value="ACP-like"/>
    <property type="match status" value="1"/>
</dbReference>
<dbReference type="SUPFAM" id="SSF53474">
    <property type="entry name" value="alpha/beta-Hydrolases"/>
    <property type="match status" value="1"/>
</dbReference>
<dbReference type="Gene3D" id="3.30.559.10">
    <property type="entry name" value="Chloramphenicol acetyltransferase-like domain"/>
    <property type="match status" value="1"/>
</dbReference>
<dbReference type="InterPro" id="IPR025110">
    <property type="entry name" value="AMP-bd_C"/>
</dbReference>
<dbReference type="NCBIfam" id="TIGR01733">
    <property type="entry name" value="AA-adenyl-dom"/>
    <property type="match status" value="1"/>
</dbReference>
<dbReference type="SUPFAM" id="SSF52777">
    <property type="entry name" value="CoA-dependent acyltransferases"/>
    <property type="match status" value="2"/>
</dbReference>
<dbReference type="InterPro" id="IPR000873">
    <property type="entry name" value="AMP-dep_synth/lig_dom"/>
</dbReference>
<dbReference type="Pfam" id="PF00668">
    <property type="entry name" value="Condensation"/>
    <property type="match status" value="1"/>
</dbReference>
<feature type="domain" description="Carrier" evidence="5">
    <location>
        <begin position="901"/>
        <end position="976"/>
    </location>
</feature>
<keyword evidence="2" id="KW-0596">Phosphopantetheine</keyword>
<keyword evidence="7" id="KW-1185">Reference proteome</keyword>
<dbReference type="CDD" id="cd12116">
    <property type="entry name" value="A_NRPS_Ta1_like"/>
    <property type="match status" value="1"/>
</dbReference>
<keyword evidence="6" id="KW-0548">Nucleotidyltransferase</keyword>
<protein>
    <submittedName>
        <fullName evidence="6">Enterobactin synthetase component F</fullName>
        <ecNumber evidence="6">2.7.7.-</ecNumber>
    </submittedName>
</protein>
<dbReference type="InterPro" id="IPR045851">
    <property type="entry name" value="AMP-bd_C_sf"/>
</dbReference>
<dbReference type="PANTHER" id="PTHR45527:SF1">
    <property type="entry name" value="FATTY ACID SYNTHASE"/>
    <property type="match status" value="1"/>
</dbReference>
<dbReference type="Gene3D" id="3.40.50.1820">
    <property type="entry name" value="alpha/beta hydrolase"/>
    <property type="match status" value="1"/>
</dbReference>
<dbReference type="InterPro" id="IPR042099">
    <property type="entry name" value="ANL_N_sf"/>
</dbReference>
<keyword evidence="3" id="KW-0597">Phosphoprotein</keyword>
<name>A0ABU0GG29_9HYPH</name>
<dbReference type="InterPro" id="IPR023213">
    <property type="entry name" value="CAT-like_dom_sf"/>
</dbReference>
<dbReference type="Pfam" id="PF00550">
    <property type="entry name" value="PP-binding"/>
    <property type="match status" value="1"/>
</dbReference>